<feature type="transmembrane region" description="Helical" evidence="9">
    <location>
        <begin position="139"/>
        <end position="162"/>
    </location>
</feature>
<evidence type="ECO:0000256" key="9">
    <source>
        <dbReference type="SAM" id="Phobius"/>
    </source>
</evidence>
<feature type="domain" description="Cytochrome oxidase subunit I profile" evidence="10">
    <location>
        <begin position="42"/>
        <end position="558"/>
    </location>
</feature>
<dbReference type="Pfam" id="PF00115">
    <property type="entry name" value="COX1"/>
    <property type="match status" value="1"/>
</dbReference>
<organism evidence="11 12">
    <name type="scientific">Paenibacillus yanchengensis</name>
    <dbReference type="NCBI Taxonomy" id="2035833"/>
    <lineage>
        <taxon>Bacteria</taxon>
        <taxon>Bacillati</taxon>
        <taxon>Bacillota</taxon>
        <taxon>Bacilli</taxon>
        <taxon>Bacillales</taxon>
        <taxon>Paenibacillaceae</taxon>
        <taxon>Paenibacillus</taxon>
    </lineage>
</organism>
<feature type="transmembrane region" description="Helical" evidence="9">
    <location>
        <begin position="380"/>
        <end position="404"/>
    </location>
</feature>
<dbReference type="SUPFAM" id="SSF81442">
    <property type="entry name" value="Cytochrome c oxidase subunit I-like"/>
    <property type="match status" value="1"/>
</dbReference>
<evidence type="ECO:0000256" key="4">
    <source>
        <dbReference type="ARBA" id="ARBA00022660"/>
    </source>
</evidence>
<keyword evidence="3" id="KW-0349">Heme</keyword>
<protein>
    <submittedName>
        <fullName evidence="11">Cbb3-type cytochrome c oxidase subunit I</fullName>
    </submittedName>
</protein>
<evidence type="ECO:0000256" key="6">
    <source>
        <dbReference type="ARBA" id="ARBA00022982"/>
    </source>
</evidence>
<evidence type="ECO:0000256" key="7">
    <source>
        <dbReference type="ARBA" id="ARBA00023004"/>
    </source>
</evidence>
<reference evidence="12" key="1">
    <citation type="journal article" date="2019" name="Int. J. Syst. Evol. Microbiol.">
        <title>The Global Catalogue of Microorganisms (GCM) 10K type strain sequencing project: providing services to taxonomists for standard genome sequencing and annotation.</title>
        <authorList>
            <consortium name="The Broad Institute Genomics Platform"/>
            <consortium name="The Broad Institute Genome Sequencing Center for Infectious Disease"/>
            <person name="Wu L."/>
            <person name="Ma J."/>
        </authorList>
    </citation>
    <scope>NUCLEOTIDE SEQUENCE [LARGE SCALE GENOMIC DNA]</scope>
    <source>
        <strain evidence="12">GH52</strain>
    </source>
</reference>
<dbReference type="EMBL" id="JBHUHO010000029">
    <property type="protein sequence ID" value="MFD2115880.1"/>
    <property type="molecule type" value="Genomic_DNA"/>
</dbReference>
<dbReference type="Gene3D" id="1.20.210.10">
    <property type="entry name" value="Cytochrome c oxidase-like, subunit I domain"/>
    <property type="match status" value="1"/>
</dbReference>
<name>A0ABW4YJG4_9BACL</name>
<comment type="similarity">
    <text evidence="1">Belongs to the heme-copper respiratory oxidase family.</text>
</comment>
<feature type="transmembrane region" description="Helical" evidence="9">
    <location>
        <begin position="62"/>
        <end position="82"/>
    </location>
</feature>
<proteinExistence type="inferred from homology"/>
<dbReference type="PANTHER" id="PTHR10422">
    <property type="entry name" value="CYTOCHROME C OXIDASE SUBUNIT 1"/>
    <property type="match status" value="1"/>
</dbReference>
<comment type="caution">
    <text evidence="11">The sequence shown here is derived from an EMBL/GenBank/DDBJ whole genome shotgun (WGS) entry which is preliminary data.</text>
</comment>
<keyword evidence="9" id="KW-0472">Membrane</keyword>
<evidence type="ECO:0000259" key="10">
    <source>
        <dbReference type="PROSITE" id="PS50855"/>
    </source>
</evidence>
<feature type="transmembrane region" description="Helical" evidence="9">
    <location>
        <begin position="20"/>
        <end position="41"/>
    </location>
</feature>
<keyword evidence="12" id="KW-1185">Reference proteome</keyword>
<evidence type="ECO:0000313" key="11">
    <source>
        <dbReference type="EMBL" id="MFD2115880.1"/>
    </source>
</evidence>
<dbReference type="Proteomes" id="UP001597362">
    <property type="component" value="Unassembled WGS sequence"/>
</dbReference>
<keyword evidence="9" id="KW-1133">Transmembrane helix</keyword>
<feature type="transmembrane region" description="Helical" evidence="9">
    <location>
        <begin position="346"/>
        <end position="368"/>
    </location>
</feature>
<keyword evidence="4" id="KW-0679">Respiratory chain</keyword>
<evidence type="ECO:0000256" key="1">
    <source>
        <dbReference type="ARBA" id="ARBA00009578"/>
    </source>
</evidence>
<keyword evidence="6" id="KW-0249">Electron transport</keyword>
<dbReference type="CDD" id="cd01662">
    <property type="entry name" value="Ubiquinol_Oxidase_I"/>
    <property type="match status" value="1"/>
</dbReference>
<keyword evidence="8" id="KW-0186">Copper</keyword>
<evidence type="ECO:0000256" key="8">
    <source>
        <dbReference type="ARBA" id="ARBA00023008"/>
    </source>
</evidence>
<dbReference type="InterPro" id="IPR000883">
    <property type="entry name" value="Cyt_C_Oxase_1"/>
</dbReference>
<evidence type="ECO:0000256" key="3">
    <source>
        <dbReference type="ARBA" id="ARBA00022617"/>
    </source>
</evidence>
<keyword evidence="9" id="KW-0812">Transmembrane</keyword>
<accession>A0ABW4YJG4</accession>
<feature type="transmembrane region" description="Helical" evidence="9">
    <location>
        <begin position="416"/>
        <end position="440"/>
    </location>
</feature>
<dbReference type="InterPro" id="IPR036927">
    <property type="entry name" value="Cyt_c_oxase-like_su1_sf"/>
</dbReference>
<feature type="transmembrane region" description="Helical" evidence="9">
    <location>
        <begin position="599"/>
        <end position="629"/>
    </location>
</feature>
<feature type="transmembrane region" description="Helical" evidence="9">
    <location>
        <begin position="452"/>
        <end position="477"/>
    </location>
</feature>
<feature type="transmembrane region" description="Helical" evidence="9">
    <location>
        <begin position="230"/>
        <end position="255"/>
    </location>
</feature>
<dbReference type="PANTHER" id="PTHR10422:SF35">
    <property type="entry name" value="CYTOCHROME BO(3) UBIQUINOL OXIDASE SUBUNIT 1"/>
    <property type="match status" value="1"/>
</dbReference>
<feature type="transmembrane region" description="Helical" evidence="9">
    <location>
        <begin position="189"/>
        <end position="210"/>
    </location>
</feature>
<gene>
    <name evidence="11" type="ORF">ACFSJH_09115</name>
</gene>
<dbReference type="RefSeq" id="WP_377771501.1">
    <property type="nucleotide sequence ID" value="NZ_JBHUHO010000029.1"/>
</dbReference>
<keyword evidence="7" id="KW-0408">Iron</keyword>
<sequence length="655" mass="74747">MWEKVKDFASEFFVTGDPMIYGAMASIALVSIGIVFVLTYFKKWKWLWEEWITTVDHKKIGIMYILASMLMLFRGGVDALLMRAQLVMPEMTLLNADHYNQIFTTHGVIMILFMAMPLMFGLFNVIVPLQLGARDVAFPFLNSLSFWLFLFGAMLFNLSFVIGGSPDAGWLAYPPYSGKEFNPGVGQDFYIWGIQISGIGSLMTGINFIVTILKMRAPGMKLMKMPMFSWSVLSSCIAIIFAFPILTATLALLFLDRYFGAHFFTLDGGGNPMMYINLIWMWGHPEVYIIILPAFGIFSEIVATFSKKKLFGYKSMVYAMMIISILSFLVWAHHFFTMGSGADVNAFFAVTTMLIAIPTGVKVFNWLFTMFRGRITMSIPMMWTIAFIICFVIGGMTGVLLSVAPADFQFHNSYFLIAHFHNTLIGGVVFGFFAGIYYWWPKMFGFQLQEKWGKWAFWFWNIGFYLCFMPQYVLGLMGMTRRVYTYGWDKGWFEMNLVSTIGAGLMGIAFIFQVWQIVVSVKNRKMDTNGDPYNARTLEWSIPSPAPHYNFAITPTVSSIDEFWEEKQRIASGVPPKPTPPIEPIHMPKNSGVPFVMSFFWFLVGFGFVWSWTWLIVIGALGVAGSMIYHSFNYDTDYYIPVDEIKRTEAALRRA</sequence>
<evidence type="ECO:0000256" key="2">
    <source>
        <dbReference type="ARBA" id="ARBA00022448"/>
    </source>
</evidence>
<dbReference type="PRINTS" id="PR01165">
    <property type="entry name" value="CYCOXIDASEI"/>
</dbReference>
<keyword evidence="2" id="KW-0813">Transport</keyword>
<feature type="transmembrane region" description="Helical" evidence="9">
    <location>
        <begin position="102"/>
        <end position="127"/>
    </location>
</feature>
<dbReference type="InterPro" id="IPR023616">
    <property type="entry name" value="Cyt_c_oxase-like_su1_dom"/>
</dbReference>
<keyword evidence="5" id="KW-0479">Metal-binding</keyword>
<evidence type="ECO:0000256" key="5">
    <source>
        <dbReference type="ARBA" id="ARBA00022723"/>
    </source>
</evidence>
<feature type="transmembrane region" description="Helical" evidence="9">
    <location>
        <begin position="317"/>
        <end position="334"/>
    </location>
</feature>
<feature type="transmembrane region" description="Helical" evidence="9">
    <location>
        <begin position="497"/>
        <end position="518"/>
    </location>
</feature>
<dbReference type="PROSITE" id="PS50855">
    <property type="entry name" value="COX1"/>
    <property type="match status" value="1"/>
</dbReference>
<evidence type="ECO:0000313" key="12">
    <source>
        <dbReference type="Proteomes" id="UP001597362"/>
    </source>
</evidence>